<gene>
    <name evidence="3" type="ORF">GCM10010405_36550</name>
</gene>
<evidence type="ECO:0000256" key="1">
    <source>
        <dbReference type="SAM" id="MobiDB-lite"/>
    </source>
</evidence>
<feature type="region of interest" description="Disordered" evidence="1">
    <location>
        <begin position="1"/>
        <end position="23"/>
    </location>
</feature>
<comment type="caution">
    <text evidence="3">The sequence shown here is derived from an EMBL/GenBank/DDBJ whole genome shotgun (WGS) entry which is preliminary data.</text>
</comment>
<dbReference type="RefSeq" id="WP_344324241.1">
    <property type="nucleotide sequence ID" value="NZ_BAAASZ010000026.1"/>
</dbReference>
<proteinExistence type="predicted"/>
<dbReference type="Pfam" id="PF04149">
    <property type="entry name" value="DUF397"/>
    <property type="match status" value="1"/>
</dbReference>
<protein>
    <recommendedName>
        <fullName evidence="2">DUF397 domain-containing protein</fullName>
    </recommendedName>
</protein>
<reference evidence="3 4" key="1">
    <citation type="journal article" date="2019" name="Int. J. Syst. Evol. Microbiol.">
        <title>The Global Catalogue of Microorganisms (GCM) 10K type strain sequencing project: providing services to taxonomists for standard genome sequencing and annotation.</title>
        <authorList>
            <consortium name="The Broad Institute Genomics Platform"/>
            <consortium name="The Broad Institute Genome Sequencing Center for Infectious Disease"/>
            <person name="Wu L."/>
            <person name="Ma J."/>
        </authorList>
    </citation>
    <scope>NUCLEOTIDE SEQUENCE [LARGE SCALE GENOMIC DNA]</scope>
    <source>
        <strain evidence="3 4">JCM 6305</strain>
    </source>
</reference>
<dbReference type="InterPro" id="IPR007278">
    <property type="entry name" value="DUF397"/>
</dbReference>
<dbReference type="EMBL" id="BAAASZ010000026">
    <property type="protein sequence ID" value="GAA2449755.1"/>
    <property type="molecule type" value="Genomic_DNA"/>
</dbReference>
<name>A0ABN3K560_9ACTN</name>
<dbReference type="Proteomes" id="UP001501638">
    <property type="component" value="Unassembled WGS sequence"/>
</dbReference>
<keyword evidence="4" id="KW-1185">Reference proteome</keyword>
<sequence length="67" mass="7062">MSIERQGNAADGLSWFKSSHSGPNGGDCVEVAMDAHRVHVRDSKAAGDGPVLRVGRNEWAAFLALVG</sequence>
<accession>A0ABN3K560</accession>
<evidence type="ECO:0000313" key="4">
    <source>
        <dbReference type="Proteomes" id="UP001501638"/>
    </source>
</evidence>
<evidence type="ECO:0000259" key="2">
    <source>
        <dbReference type="Pfam" id="PF04149"/>
    </source>
</evidence>
<evidence type="ECO:0000313" key="3">
    <source>
        <dbReference type="EMBL" id="GAA2449755.1"/>
    </source>
</evidence>
<feature type="domain" description="DUF397" evidence="2">
    <location>
        <begin position="14"/>
        <end position="65"/>
    </location>
</feature>
<organism evidence="3 4">
    <name type="scientific">Streptomyces macrosporus</name>
    <dbReference type="NCBI Taxonomy" id="44032"/>
    <lineage>
        <taxon>Bacteria</taxon>
        <taxon>Bacillati</taxon>
        <taxon>Actinomycetota</taxon>
        <taxon>Actinomycetes</taxon>
        <taxon>Kitasatosporales</taxon>
        <taxon>Streptomycetaceae</taxon>
        <taxon>Streptomyces</taxon>
    </lineage>
</organism>